<evidence type="ECO:0000256" key="2">
    <source>
        <dbReference type="ARBA" id="ARBA00022737"/>
    </source>
</evidence>
<feature type="region of interest" description="Disordered" evidence="7">
    <location>
        <begin position="205"/>
        <end position="240"/>
    </location>
</feature>
<reference evidence="9 10" key="2">
    <citation type="submission" date="2017-02" db="EMBL/GenBank/DDBJ databases">
        <title>A genome survey and senescence transcriptome analysis in Lentinula edodes.</title>
        <authorList>
            <person name="Sakamoto Y."/>
            <person name="Nakade K."/>
            <person name="Sato S."/>
            <person name="Yoshida Y."/>
            <person name="Miyazaki K."/>
            <person name="Natsume S."/>
            <person name="Konno N."/>
        </authorList>
    </citation>
    <scope>NUCLEOTIDE SEQUENCE [LARGE SCALE GENOMIC DNA]</scope>
    <source>
        <strain evidence="9 10">NBRC 111202</strain>
    </source>
</reference>
<keyword evidence="2" id="KW-0677">Repeat</keyword>
<evidence type="ECO:0000259" key="8">
    <source>
        <dbReference type="PROSITE" id="PS50157"/>
    </source>
</evidence>
<evidence type="ECO:0000256" key="1">
    <source>
        <dbReference type="ARBA" id="ARBA00022723"/>
    </source>
</evidence>
<dbReference type="Proteomes" id="UP000188533">
    <property type="component" value="Unassembled WGS sequence"/>
</dbReference>
<reference evidence="9 10" key="1">
    <citation type="submission" date="2016-08" db="EMBL/GenBank/DDBJ databases">
        <authorList>
            <consortium name="Lentinula edodes genome sequencing consortium"/>
            <person name="Sakamoto Y."/>
            <person name="Nakade K."/>
            <person name="Sato S."/>
            <person name="Yoshida Y."/>
            <person name="Miyazaki K."/>
            <person name="Natsume S."/>
            <person name="Konno N."/>
        </authorList>
    </citation>
    <scope>NUCLEOTIDE SEQUENCE [LARGE SCALE GENOMIC DNA]</scope>
    <source>
        <strain evidence="9 10">NBRC 111202</strain>
    </source>
</reference>
<dbReference type="GO" id="GO:0008270">
    <property type="term" value="F:zinc ion binding"/>
    <property type="evidence" value="ECO:0007669"/>
    <property type="project" value="UniProtKB-KW"/>
</dbReference>
<dbReference type="InterPro" id="IPR036236">
    <property type="entry name" value="Znf_C2H2_sf"/>
</dbReference>
<dbReference type="Gene3D" id="3.30.160.60">
    <property type="entry name" value="Classic Zinc Finger"/>
    <property type="match status" value="1"/>
</dbReference>
<feature type="domain" description="C2H2-type" evidence="8">
    <location>
        <begin position="154"/>
        <end position="183"/>
    </location>
</feature>
<dbReference type="InterPro" id="IPR013087">
    <property type="entry name" value="Znf_C2H2_type"/>
</dbReference>
<dbReference type="AlphaFoldDB" id="A0A1Q3EMA5"/>
<dbReference type="GO" id="GO:0000981">
    <property type="term" value="F:DNA-binding transcription factor activity, RNA polymerase II-specific"/>
    <property type="evidence" value="ECO:0007669"/>
    <property type="project" value="TreeGrafter"/>
</dbReference>
<proteinExistence type="predicted"/>
<evidence type="ECO:0000313" key="9">
    <source>
        <dbReference type="EMBL" id="GAW08311.1"/>
    </source>
</evidence>
<keyword evidence="10" id="KW-1185">Reference proteome</keyword>
<keyword evidence="1" id="KW-0479">Metal-binding</keyword>
<dbReference type="PANTHER" id="PTHR24388">
    <property type="entry name" value="ZINC FINGER PROTEIN"/>
    <property type="match status" value="1"/>
</dbReference>
<dbReference type="EMBL" id="BDGU01000623">
    <property type="protein sequence ID" value="GAW08311.1"/>
    <property type="molecule type" value="Genomic_DNA"/>
</dbReference>
<evidence type="ECO:0000256" key="6">
    <source>
        <dbReference type="PROSITE-ProRule" id="PRU00042"/>
    </source>
</evidence>
<accession>A0A1Q3EMA5</accession>
<evidence type="ECO:0000256" key="4">
    <source>
        <dbReference type="ARBA" id="ARBA00022833"/>
    </source>
</evidence>
<keyword evidence="4" id="KW-0862">Zinc</keyword>
<dbReference type="PROSITE" id="PS50157">
    <property type="entry name" value="ZINC_FINGER_C2H2_2"/>
    <property type="match status" value="2"/>
</dbReference>
<keyword evidence="3 6" id="KW-0863">Zinc-finger</keyword>
<evidence type="ECO:0000256" key="7">
    <source>
        <dbReference type="SAM" id="MobiDB-lite"/>
    </source>
</evidence>
<sequence length="465" mass="51224">MMLLLCPSRKRLRRTKEICTPSIGRSSGFPAEVEVAIRMRGLLSVELVGGSSALVQQRTMNPLFDFLACILQRSKSDGRGQSIVWIFQSLKVVFFESYASFGKYCSKIMPRASPTDGGDPRECPECHRILARKGDLPRHLRTHLDPVTKDSLSYKCPYDGCTFSNLQKSNVDTHLRTHTNEKSIVCPDVDICGFATNDPAALTRHRKRRHDYVPRPRKRRAVAPQPAPISPTESSMTSSDVVPNSIESLAPAAAPVGGDLSLMPTITIPGLFAFPVFTPAPIPHNCDIYGMLRPSVSCEKSSELSNLVNDPCSDGIFWGPLTRSLEPKILLPAYESASPLHTTSVQLSSKHDLDGLIVLAPTSFTNDGIGNSALPELYMAIGSVTVLAYFWLFKRLRSTFENLFGSVTTQVDYSFDNLHGFLRDSCSVPFAPDVFDNEDAVVVVEQYEEENEHDTVARPNGASVV</sequence>
<dbReference type="PROSITE" id="PS00028">
    <property type="entry name" value="ZINC_FINGER_C2H2_1"/>
    <property type="match status" value="1"/>
</dbReference>
<dbReference type="GO" id="GO:0000978">
    <property type="term" value="F:RNA polymerase II cis-regulatory region sequence-specific DNA binding"/>
    <property type="evidence" value="ECO:0007669"/>
    <property type="project" value="TreeGrafter"/>
</dbReference>
<name>A0A1Q3EMA5_LENED</name>
<keyword evidence="5" id="KW-0539">Nucleus</keyword>
<dbReference type="SUPFAM" id="SSF57667">
    <property type="entry name" value="beta-beta-alpha zinc fingers"/>
    <property type="match status" value="1"/>
</dbReference>
<feature type="domain" description="C2H2-type" evidence="8">
    <location>
        <begin position="121"/>
        <end position="148"/>
    </location>
</feature>
<feature type="compositionally biased region" description="Polar residues" evidence="7">
    <location>
        <begin position="231"/>
        <end position="240"/>
    </location>
</feature>
<evidence type="ECO:0000256" key="5">
    <source>
        <dbReference type="ARBA" id="ARBA00023242"/>
    </source>
</evidence>
<evidence type="ECO:0000313" key="10">
    <source>
        <dbReference type="Proteomes" id="UP000188533"/>
    </source>
</evidence>
<organism evidence="9 10">
    <name type="scientific">Lentinula edodes</name>
    <name type="common">Shiitake mushroom</name>
    <name type="synonym">Lentinus edodes</name>
    <dbReference type="NCBI Taxonomy" id="5353"/>
    <lineage>
        <taxon>Eukaryota</taxon>
        <taxon>Fungi</taxon>
        <taxon>Dikarya</taxon>
        <taxon>Basidiomycota</taxon>
        <taxon>Agaricomycotina</taxon>
        <taxon>Agaricomycetes</taxon>
        <taxon>Agaricomycetidae</taxon>
        <taxon>Agaricales</taxon>
        <taxon>Marasmiineae</taxon>
        <taxon>Omphalotaceae</taxon>
        <taxon>Lentinula</taxon>
    </lineage>
</organism>
<gene>
    <name evidence="9" type="ORF">LENED_010366</name>
</gene>
<comment type="caution">
    <text evidence="9">The sequence shown here is derived from an EMBL/GenBank/DDBJ whole genome shotgun (WGS) entry which is preliminary data.</text>
</comment>
<feature type="compositionally biased region" description="Basic residues" evidence="7">
    <location>
        <begin position="205"/>
        <end position="221"/>
    </location>
</feature>
<dbReference type="InterPro" id="IPR050527">
    <property type="entry name" value="Snail/Krueppel_Znf"/>
</dbReference>
<dbReference type="PANTHER" id="PTHR24388:SF53">
    <property type="entry name" value="CHORION TRANSCRIPTION FACTOR CF2-RELATED"/>
    <property type="match status" value="1"/>
</dbReference>
<protein>
    <submittedName>
        <fullName evidence="9">Transcriptional repressor ctcf-like</fullName>
    </submittedName>
</protein>
<evidence type="ECO:0000256" key="3">
    <source>
        <dbReference type="ARBA" id="ARBA00022771"/>
    </source>
</evidence>
<dbReference type="STRING" id="5353.A0A1Q3EMA5"/>
<dbReference type="SMART" id="SM00355">
    <property type="entry name" value="ZnF_C2H2"/>
    <property type="match status" value="3"/>
</dbReference>